<reference evidence="2" key="1">
    <citation type="submission" date="2018-02" db="EMBL/GenBank/DDBJ databases">
        <authorList>
            <person name="Cohen D.B."/>
            <person name="Kent A.D."/>
        </authorList>
    </citation>
    <scope>NUCLEOTIDE SEQUENCE</scope>
</reference>
<accession>A0A2N9GMJ6</accession>
<evidence type="ECO:0000313" key="2">
    <source>
        <dbReference type="EMBL" id="SPD03687.1"/>
    </source>
</evidence>
<sequence length="153" mass="16547">MVWRNGIKTLAIPGIQNLLTMSLSWRGRATFILDRDRASFDINGLISAIMASSGIYGLILASRASFDLNGLISAIMASSGLYGLIPASTATSGLYGLIPASTASSDPNDIIYAHQQLLPEVVAEYLGLVEEVLSKGLETRLEHRRCNKEEHPE</sequence>
<keyword evidence="1" id="KW-0472">Membrane</keyword>
<gene>
    <name evidence="2" type="ORF">FSB_LOCUS31569</name>
</gene>
<keyword evidence="1" id="KW-0812">Transmembrane</keyword>
<protein>
    <submittedName>
        <fullName evidence="2">Uncharacterized protein</fullName>
    </submittedName>
</protein>
<dbReference type="AlphaFoldDB" id="A0A2N9GMJ6"/>
<name>A0A2N9GMJ6_FAGSY</name>
<dbReference type="EMBL" id="OIVN01002446">
    <property type="protein sequence ID" value="SPD03687.1"/>
    <property type="molecule type" value="Genomic_DNA"/>
</dbReference>
<organism evidence="2">
    <name type="scientific">Fagus sylvatica</name>
    <name type="common">Beechnut</name>
    <dbReference type="NCBI Taxonomy" id="28930"/>
    <lineage>
        <taxon>Eukaryota</taxon>
        <taxon>Viridiplantae</taxon>
        <taxon>Streptophyta</taxon>
        <taxon>Embryophyta</taxon>
        <taxon>Tracheophyta</taxon>
        <taxon>Spermatophyta</taxon>
        <taxon>Magnoliopsida</taxon>
        <taxon>eudicotyledons</taxon>
        <taxon>Gunneridae</taxon>
        <taxon>Pentapetalae</taxon>
        <taxon>rosids</taxon>
        <taxon>fabids</taxon>
        <taxon>Fagales</taxon>
        <taxon>Fagaceae</taxon>
        <taxon>Fagus</taxon>
    </lineage>
</organism>
<evidence type="ECO:0000256" key="1">
    <source>
        <dbReference type="SAM" id="Phobius"/>
    </source>
</evidence>
<keyword evidence="1" id="KW-1133">Transmembrane helix</keyword>
<proteinExistence type="predicted"/>
<feature type="transmembrane region" description="Helical" evidence="1">
    <location>
        <begin position="42"/>
        <end position="61"/>
    </location>
</feature>